<evidence type="ECO:0000256" key="3">
    <source>
        <dbReference type="SAM" id="MobiDB-lite"/>
    </source>
</evidence>
<organism evidence="5 6">
    <name type="scientific">Symbiodinium necroappetens</name>
    <dbReference type="NCBI Taxonomy" id="1628268"/>
    <lineage>
        <taxon>Eukaryota</taxon>
        <taxon>Sar</taxon>
        <taxon>Alveolata</taxon>
        <taxon>Dinophyceae</taxon>
        <taxon>Suessiales</taxon>
        <taxon>Symbiodiniaceae</taxon>
        <taxon>Symbiodinium</taxon>
    </lineage>
</organism>
<dbReference type="CDD" id="cd00190">
    <property type="entry name" value="Tryp_SPc"/>
    <property type="match status" value="1"/>
</dbReference>
<dbReference type="Proteomes" id="UP000601435">
    <property type="component" value="Unassembled WGS sequence"/>
</dbReference>
<dbReference type="PANTHER" id="PTHR24252:SF7">
    <property type="entry name" value="HYALIN"/>
    <property type="match status" value="1"/>
</dbReference>
<dbReference type="SUPFAM" id="SSF50494">
    <property type="entry name" value="Trypsin-like serine proteases"/>
    <property type="match status" value="1"/>
</dbReference>
<dbReference type="PANTHER" id="PTHR24252">
    <property type="entry name" value="ACROSIN-RELATED"/>
    <property type="match status" value="1"/>
</dbReference>
<dbReference type="FunFam" id="2.40.10.10:FF:000068">
    <property type="entry name" value="transmembrane protease serine 2"/>
    <property type="match status" value="1"/>
</dbReference>
<dbReference type="GO" id="GO:0004252">
    <property type="term" value="F:serine-type endopeptidase activity"/>
    <property type="evidence" value="ECO:0007669"/>
    <property type="project" value="InterPro"/>
</dbReference>
<dbReference type="PROSITE" id="PS00134">
    <property type="entry name" value="TRYPSIN_HIS"/>
    <property type="match status" value="1"/>
</dbReference>
<dbReference type="GO" id="GO:0006508">
    <property type="term" value="P:proteolysis"/>
    <property type="evidence" value="ECO:0007669"/>
    <property type="project" value="UniProtKB-KW"/>
</dbReference>
<dbReference type="Gene3D" id="2.40.10.10">
    <property type="entry name" value="Trypsin-like serine proteases"/>
    <property type="match status" value="1"/>
</dbReference>
<keyword evidence="2" id="KW-0645">Protease</keyword>
<dbReference type="PROSITE" id="PS00135">
    <property type="entry name" value="TRYPSIN_SER"/>
    <property type="match status" value="1"/>
</dbReference>
<evidence type="ECO:0000256" key="1">
    <source>
        <dbReference type="ARBA" id="ARBA00023157"/>
    </source>
</evidence>
<dbReference type="OrthoDB" id="418777at2759"/>
<dbReference type="InterPro" id="IPR009003">
    <property type="entry name" value="Peptidase_S1_PA"/>
</dbReference>
<dbReference type="PROSITE" id="PS50240">
    <property type="entry name" value="TRYPSIN_DOM"/>
    <property type="match status" value="1"/>
</dbReference>
<dbReference type="InterPro" id="IPR001314">
    <property type="entry name" value="Peptidase_S1A"/>
</dbReference>
<proteinExistence type="predicted"/>
<feature type="domain" description="Peptidase S1" evidence="4">
    <location>
        <begin position="266"/>
        <end position="503"/>
    </location>
</feature>
<dbReference type="PRINTS" id="PR00722">
    <property type="entry name" value="CHYMOTRYPSIN"/>
</dbReference>
<keyword evidence="2" id="KW-0378">Hydrolase</keyword>
<dbReference type="EMBL" id="CAJNJA010007387">
    <property type="protein sequence ID" value="CAE7223923.1"/>
    <property type="molecule type" value="Genomic_DNA"/>
</dbReference>
<dbReference type="FunFam" id="2.40.10.10:FF:000002">
    <property type="entry name" value="Transmembrane protease serine"/>
    <property type="match status" value="1"/>
</dbReference>
<feature type="region of interest" description="Disordered" evidence="3">
    <location>
        <begin position="173"/>
        <end position="198"/>
    </location>
</feature>
<comment type="caution">
    <text evidence="5">The sequence shown here is derived from an EMBL/GenBank/DDBJ whole genome shotgun (WGS) entry which is preliminary data.</text>
</comment>
<dbReference type="InterPro" id="IPR001254">
    <property type="entry name" value="Trypsin_dom"/>
</dbReference>
<dbReference type="SMART" id="SM00020">
    <property type="entry name" value="Tryp_SPc"/>
    <property type="match status" value="1"/>
</dbReference>
<gene>
    <name evidence="5" type="primary">PLG</name>
    <name evidence="5" type="ORF">SNEC2469_LOCUS3029</name>
</gene>
<feature type="region of interest" description="Disordered" evidence="3">
    <location>
        <begin position="592"/>
        <end position="615"/>
    </location>
</feature>
<evidence type="ECO:0000256" key="2">
    <source>
        <dbReference type="RuleBase" id="RU363034"/>
    </source>
</evidence>
<dbReference type="AlphaFoldDB" id="A0A812K7D4"/>
<dbReference type="Pfam" id="PF00089">
    <property type="entry name" value="Trypsin"/>
    <property type="match status" value="1"/>
</dbReference>
<keyword evidence="1" id="KW-1015">Disulfide bond</keyword>
<dbReference type="InterPro" id="IPR033116">
    <property type="entry name" value="TRYPSIN_SER"/>
</dbReference>
<evidence type="ECO:0000259" key="4">
    <source>
        <dbReference type="PROSITE" id="PS50240"/>
    </source>
</evidence>
<sequence length="615" mass="66768">MADAEELPSLKDLLEEISTARETARVQWRQNLRKSRQVPGAWADANALPRQRTNWRFDAASFKDELRAVAKRFRLPLRRGPSRKPLEAPNMKIRSPREIAPFIPLLEPHLNEWDASRAALPQRRFPLMGLGRSQGETYAGWPNNGQQARLVTPGIPGKALKVLELSRVSPGLKTAGSSAEAGRGVQEPQTQAVTGGRSEAAKQPGLFSFLGDDAGQYALIVTDRLAHFTIVEAGGGAGTMLPLVRKCGVPGSVGKARDVPHAATKIVHGRDAGQCVWRWQVSIGDASMGQFCGGTLIAPRWVLTAAHCISDIRSACKVRTLKIGAGTWKRDFQVEVDAGMGVERFVKKIFRHPMYEHNVANDYDFALLHLDKAVPLNECIGTACLPTAEGRGGTECLITGWGTIRSSGPTPDVLQENPIPRRIVDKLLPVAPPWSMLCASGHADGGVTDTCQGDSGGPLVCEEEGRFVLRGVTSWGQGCAYPNFPGVYGRVHSVMSWIRDVMSDKVEKAYVDDEDPDISHINFQGAMWSVVSGPCRVDAEKCLTSPGYPGAYGNAQSCKIAVDPSAAKPIRVDSFETEEYYDVLQINCRTFSGTLGPNGTPDPTEPRDLSWQAPG</sequence>
<dbReference type="InterPro" id="IPR018114">
    <property type="entry name" value="TRYPSIN_HIS"/>
</dbReference>
<name>A0A812K7D4_9DINO</name>
<accession>A0A812K7D4</accession>
<reference evidence="5" key="1">
    <citation type="submission" date="2021-02" db="EMBL/GenBank/DDBJ databases">
        <authorList>
            <person name="Dougan E. K."/>
            <person name="Rhodes N."/>
            <person name="Thang M."/>
            <person name="Chan C."/>
        </authorList>
    </citation>
    <scope>NUCLEOTIDE SEQUENCE</scope>
</reference>
<keyword evidence="2" id="KW-0720">Serine protease</keyword>
<protein>
    <submittedName>
        <fullName evidence="5">PLG protein</fullName>
    </submittedName>
</protein>
<evidence type="ECO:0000313" key="5">
    <source>
        <dbReference type="EMBL" id="CAE7223923.1"/>
    </source>
</evidence>
<keyword evidence="6" id="KW-1185">Reference proteome</keyword>
<dbReference type="InterPro" id="IPR043504">
    <property type="entry name" value="Peptidase_S1_PA_chymotrypsin"/>
</dbReference>
<evidence type="ECO:0000313" key="6">
    <source>
        <dbReference type="Proteomes" id="UP000601435"/>
    </source>
</evidence>